<feature type="compositionally biased region" description="Polar residues" evidence="2">
    <location>
        <begin position="431"/>
        <end position="441"/>
    </location>
</feature>
<dbReference type="PANTHER" id="PTHR32305">
    <property type="match status" value="1"/>
</dbReference>
<dbReference type="InterPro" id="IPR022385">
    <property type="entry name" value="Rhs_assc_core"/>
</dbReference>
<reference evidence="4 5" key="1">
    <citation type="journal article" date="2014" name="Antonie Van Leeuwenhoek">
        <title>Hyphomonas beringensis sp. nov. and Hyphomonas chukchiensis sp. nov., isolated from surface seawater of the Bering Sea and Chukchi Sea.</title>
        <authorList>
            <person name="Li C."/>
            <person name="Lai Q."/>
            <person name="Li G."/>
            <person name="Dong C."/>
            <person name="Wang J."/>
            <person name="Liao Y."/>
            <person name="Shao Z."/>
        </authorList>
    </citation>
    <scope>NUCLEOTIDE SEQUENCE [LARGE SCALE GENOMIC DNA]</scope>
    <source>
        <strain evidence="4 5">VP2</strain>
    </source>
</reference>
<comment type="caution">
    <text evidence="4">The sequence shown here is derived from an EMBL/GenBank/DDBJ whole genome shotgun (WGS) entry which is preliminary data.</text>
</comment>
<gene>
    <name evidence="4" type="ORF">HJA_16525</name>
</gene>
<dbReference type="eggNOG" id="COG3209">
    <property type="taxonomic scope" value="Bacteria"/>
</dbReference>
<keyword evidence="1" id="KW-0677">Repeat</keyword>
<dbReference type="Gene3D" id="2.180.10.10">
    <property type="entry name" value="RHS repeat-associated core"/>
    <property type="match status" value="1"/>
</dbReference>
<protein>
    <recommendedName>
        <fullName evidence="3">Teneurin-like YD-shell domain-containing protein</fullName>
    </recommendedName>
</protein>
<dbReference type="NCBIfam" id="TIGR03696">
    <property type="entry name" value="Rhs_assc_core"/>
    <property type="match status" value="1"/>
</dbReference>
<dbReference type="AlphaFoldDB" id="A0A059F759"/>
<dbReference type="CDD" id="cd20745">
    <property type="entry name" value="FIX_RhsA_AHH_HNH-like"/>
    <property type="match status" value="1"/>
</dbReference>
<dbReference type="InterPro" id="IPR006530">
    <property type="entry name" value="YD"/>
</dbReference>
<proteinExistence type="predicted"/>
<feature type="region of interest" description="Disordered" evidence="2">
    <location>
        <begin position="430"/>
        <end position="488"/>
    </location>
</feature>
<dbReference type="InterPro" id="IPR056823">
    <property type="entry name" value="TEN-like_YD-shell"/>
</dbReference>
<dbReference type="Pfam" id="PF25023">
    <property type="entry name" value="TEN_YD-shell"/>
    <property type="match status" value="1"/>
</dbReference>
<keyword evidence="5" id="KW-1185">Reference proteome</keyword>
<evidence type="ECO:0000256" key="2">
    <source>
        <dbReference type="SAM" id="MobiDB-lite"/>
    </source>
</evidence>
<dbReference type="STRING" id="1280952.HJA_16525"/>
<evidence type="ECO:0000259" key="3">
    <source>
        <dbReference type="Pfam" id="PF25023"/>
    </source>
</evidence>
<evidence type="ECO:0000313" key="5">
    <source>
        <dbReference type="Proteomes" id="UP000024816"/>
    </source>
</evidence>
<dbReference type="PATRIC" id="fig|1280952.3.peg.3308"/>
<dbReference type="Proteomes" id="UP000024816">
    <property type="component" value="Unassembled WGS sequence"/>
</dbReference>
<dbReference type="PANTHER" id="PTHR32305:SF15">
    <property type="entry name" value="PROTEIN RHSA-RELATED"/>
    <property type="match status" value="1"/>
</dbReference>
<evidence type="ECO:0000256" key="1">
    <source>
        <dbReference type="ARBA" id="ARBA00022737"/>
    </source>
</evidence>
<dbReference type="PRINTS" id="PR00394">
    <property type="entry name" value="RHSPROTEIN"/>
</dbReference>
<dbReference type="EMBL" id="ARYJ01000016">
    <property type="protein sequence ID" value="KCZ83913.1"/>
    <property type="molecule type" value="Genomic_DNA"/>
</dbReference>
<evidence type="ECO:0000313" key="4">
    <source>
        <dbReference type="EMBL" id="KCZ83913.1"/>
    </source>
</evidence>
<accession>A0A059F759</accession>
<name>A0A059F759_9PROT</name>
<feature type="domain" description="Teneurin-like YD-shell" evidence="3">
    <location>
        <begin position="13"/>
        <end position="293"/>
    </location>
</feature>
<sequence>MPYDIKVQKTGSSLIHLRQAYDARGKITSITDYVVSGQNRSFTYDAKGRLKTASGSWGSGSYKYDALDNIRKKVLGNRTVDIEYYTNNLVKRVKDTAGAGTWQTWSHDGRGNVTINGPLAFSYDFANQPVAVTGATTASFTYDGNLKRVKSVSGGKTDYWVYSALTGTPVYRDRASAGNLTSFLSVGGAQIRIQNGSPWYTYLDHQGSSIAQTWAGGGLSWREHYTPFGEKILNPNNNSDRPGYTGHIQDDATGLTYMQARYYDPVAGRFLSTDPIGYQDQLNLYAYVANDPINATDPTGQFVDIIVAQVAGHVWRNNVSAETKANVHTALDVGGLTPVVGIAADVANTVLYAAEGDLVNTAVAAVAMVPVIGQGATGGKLAVKYGDDVVSTLKPGPYAKGSIPASSTGRATAAEQRQLNDMMAKDGCHTCGTTSPGTKSGNAIGDHQPPTALNSSGNPQRLYPHCDSCSRRQAGEVTQEVLRRKKER</sequence>
<organism evidence="4 5">
    <name type="scientific">Hyphomonas jannaschiana VP2</name>
    <dbReference type="NCBI Taxonomy" id="1280952"/>
    <lineage>
        <taxon>Bacteria</taxon>
        <taxon>Pseudomonadati</taxon>
        <taxon>Pseudomonadota</taxon>
        <taxon>Alphaproteobacteria</taxon>
        <taxon>Hyphomonadales</taxon>
        <taxon>Hyphomonadaceae</taxon>
        <taxon>Hyphomonas</taxon>
    </lineage>
</organism>
<dbReference type="NCBIfam" id="TIGR01643">
    <property type="entry name" value="YD_repeat_2x"/>
    <property type="match status" value="1"/>
</dbReference>
<dbReference type="InterPro" id="IPR050708">
    <property type="entry name" value="T6SS_VgrG/RHS"/>
</dbReference>